<keyword evidence="9" id="KW-0282">Flagellum</keyword>
<evidence type="ECO:0000256" key="8">
    <source>
        <dbReference type="HAMAP-Rule" id="MF_00416"/>
    </source>
</evidence>
<dbReference type="GO" id="GO:0030288">
    <property type="term" value="C:outer membrane-bounded periplasmic space"/>
    <property type="evidence" value="ECO:0007669"/>
    <property type="project" value="InterPro"/>
</dbReference>
<comment type="similarity">
    <text evidence="8">Belongs to the FlgI family.</text>
</comment>
<evidence type="ECO:0000256" key="3">
    <source>
        <dbReference type="ARBA" id="ARBA00019515"/>
    </source>
</evidence>
<comment type="subunit">
    <text evidence="8">The basal body constitutes a major portion of the flagellar organelle and consists of four rings (L,P,S, and M) mounted on a central rod.</text>
</comment>
<dbReference type="Pfam" id="PF02119">
    <property type="entry name" value="FlgI"/>
    <property type="match status" value="1"/>
</dbReference>
<dbReference type="GO" id="GO:0009428">
    <property type="term" value="C:bacterial-type flagellum basal body, distal rod, P ring"/>
    <property type="evidence" value="ECO:0007669"/>
    <property type="project" value="InterPro"/>
</dbReference>
<evidence type="ECO:0000256" key="2">
    <source>
        <dbReference type="ARBA" id="ARBA00004117"/>
    </source>
</evidence>
<dbReference type="PANTHER" id="PTHR30381:SF0">
    <property type="entry name" value="FLAGELLAR P-RING PROTEIN"/>
    <property type="match status" value="1"/>
</dbReference>
<dbReference type="PRINTS" id="PR01010">
    <property type="entry name" value="FLGPRINGFLGI"/>
</dbReference>
<protein>
    <recommendedName>
        <fullName evidence="3 8">Flagellar P-ring protein</fullName>
    </recommendedName>
    <alternativeName>
        <fullName evidence="7 8">Basal body P-ring protein</fullName>
    </alternativeName>
</protein>
<keyword evidence="9" id="KW-0966">Cell projection</keyword>
<keyword evidence="6 8" id="KW-0975">Bacterial flagellum</keyword>
<evidence type="ECO:0000256" key="1">
    <source>
        <dbReference type="ARBA" id="ARBA00002591"/>
    </source>
</evidence>
<keyword evidence="9" id="KW-0969">Cilium</keyword>
<dbReference type="NCBIfam" id="NF003676">
    <property type="entry name" value="PRK05303.1"/>
    <property type="match status" value="1"/>
</dbReference>
<gene>
    <name evidence="8 9" type="primary">flgI</name>
</gene>
<name>A0A0A8K7J1_9SPHN</name>
<keyword evidence="4" id="KW-0732">Signal</keyword>
<sequence length="404" mass="41970">MQSRRPHIRARRRFDQGMYAMTPQLTPTTLLHAMSKCMTRMLSAIVAVAALVLAPTAQAERIKDLASIAGVRTNQLVGYSLVVGLDGTGDQTSQAPFTVQSLTNMLGNLGVTVPQGTNMQLKNVAAVMVTMSLPPFAQPGQQFDVTVSSLGNAKSLRGGTLLMTPLKGVDGQVYAIAQGNLIVGGAGAQAGGSSVTINHLAAGRIPAGATVERAVPMPVGDADTISYELAAADFGTAQRVVDAINRATGPDTAWALDARRIQVRAPAAPNERVAFLGRVENIEVTPLIGAAKVIVNSRSGSVVMNQAVTIQECAVAHGNLSVSIDSEQQVSQPNAFAGGRTVVTENAQIDLKQGSGNLVRMRAGANLADVVKALNAVGATPLDLINILQAMKSAGALRAELEVI</sequence>
<organism evidence="9">
    <name type="scientific">Sphingomonas sp. A1</name>
    <dbReference type="NCBI Taxonomy" id="90322"/>
    <lineage>
        <taxon>Bacteria</taxon>
        <taxon>Pseudomonadati</taxon>
        <taxon>Pseudomonadota</taxon>
        <taxon>Alphaproteobacteria</taxon>
        <taxon>Sphingomonadales</taxon>
        <taxon>Sphingomonadaceae</taxon>
        <taxon>Sphingomonas</taxon>
    </lineage>
</organism>
<dbReference type="HAMAP" id="MF_00416">
    <property type="entry name" value="FlgI"/>
    <property type="match status" value="1"/>
</dbReference>
<dbReference type="InterPro" id="IPR001782">
    <property type="entry name" value="Flag_FlgI"/>
</dbReference>
<reference evidence="9" key="1">
    <citation type="submission" date="2015-04" db="EMBL/GenBank/DDBJ databases">
        <title>Formation of a single polar flagellum by lateral and polar bacterial flagellar gene sets.</title>
        <authorList>
            <person name="Maruyama Y."/>
            <person name="Kobayashi M."/>
            <person name="Murata K."/>
            <person name="Hashimoto W."/>
        </authorList>
    </citation>
    <scope>NUCLEOTIDE SEQUENCE</scope>
    <source>
        <strain evidence="9">A1</strain>
    </source>
</reference>
<comment type="function">
    <text evidence="1 8">Assembles around the rod to form the L-ring and probably protects the motor/basal body from shearing forces during rotation.</text>
</comment>
<accession>A0A0A8K7J1</accession>
<dbReference type="GO" id="GO:0071973">
    <property type="term" value="P:bacterial-type flagellum-dependent cell motility"/>
    <property type="evidence" value="ECO:0007669"/>
    <property type="project" value="InterPro"/>
</dbReference>
<evidence type="ECO:0000256" key="5">
    <source>
        <dbReference type="ARBA" id="ARBA00022764"/>
    </source>
</evidence>
<proteinExistence type="inferred from homology"/>
<evidence type="ECO:0000256" key="7">
    <source>
        <dbReference type="ARBA" id="ARBA00032344"/>
    </source>
</evidence>
<keyword evidence="5" id="KW-0574">Periplasm</keyword>
<dbReference type="EMBL" id="LC043073">
    <property type="protein sequence ID" value="BAQ18860.1"/>
    <property type="molecule type" value="Genomic_DNA"/>
</dbReference>
<evidence type="ECO:0000256" key="4">
    <source>
        <dbReference type="ARBA" id="ARBA00022729"/>
    </source>
</evidence>
<evidence type="ECO:0000256" key="6">
    <source>
        <dbReference type="ARBA" id="ARBA00023143"/>
    </source>
</evidence>
<evidence type="ECO:0000313" key="9">
    <source>
        <dbReference type="EMBL" id="BAQ18860.1"/>
    </source>
</evidence>
<dbReference type="GO" id="GO:0005198">
    <property type="term" value="F:structural molecule activity"/>
    <property type="evidence" value="ECO:0007669"/>
    <property type="project" value="InterPro"/>
</dbReference>
<dbReference type="PANTHER" id="PTHR30381">
    <property type="entry name" value="FLAGELLAR P-RING PERIPLASMIC PROTEIN FLGI"/>
    <property type="match status" value="1"/>
</dbReference>
<comment type="subcellular location">
    <subcellularLocation>
        <location evidence="2 8">Bacterial flagellum basal body</location>
    </subcellularLocation>
</comment>
<dbReference type="AlphaFoldDB" id="A0A0A8K7J1"/>